<accession>A0ABS9CQG9</accession>
<evidence type="ECO:0000313" key="2">
    <source>
        <dbReference type="Proteomes" id="UP001299220"/>
    </source>
</evidence>
<dbReference type="InterPro" id="IPR046142">
    <property type="entry name" value="DUF6144"/>
</dbReference>
<dbReference type="Proteomes" id="UP001299220">
    <property type="component" value="Unassembled WGS sequence"/>
</dbReference>
<name>A0ABS9CQG9_9FIRM</name>
<evidence type="ECO:0008006" key="3">
    <source>
        <dbReference type="Google" id="ProtNLM"/>
    </source>
</evidence>
<proteinExistence type="predicted"/>
<organism evidence="1 2">
    <name type="scientific">Anaeromassilibacillus senegalensis</name>
    <dbReference type="NCBI Taxonomy" id="1673717"/>
    <lineage>
        <taxon>Bacteria</taxon>
        <taxon>Bacillati</taxon>
        <taxon>Bacillota</taxon>
        <taxon>Clostridia</taxon>
        <taxon>Eubacteriales</taxon>
        <taxon>Acutalibacteraceae</taxon>
        <taxon>Anaeromassilibacillus</taxon>
    </lineage>
</organism>
<keyword evidence="2" id="KW-1185">Reference proteome</keyword>
<gene>
    <name evidence="1" type="ORF">JQM67_07340</name>
</gene>
<dbReference type="EMBL" id="JAFBIT010000002">
    <property type="protein sequence ID" value="MCF2652412.1"/>
    <property type="molecule type" value="Genomic_DNA"/>
</dbReference>
<reference evidence="1 2" key="1">
    <citation type="submission" date="2020-12" db="EMBL/GenBank/DDBJ databases">
        <title>Whole genome sequences of gut porcine anaerobes.</title>
        <authorList>
            <person name="Kubasova T."/>
            <person name="Jahodarova E."/>
            <person name="Rychlik I."/>
        </authorList>
    </citation>
    <scope>NUCLEOTIDE SEQUENCE [LARGE SCALE GENOMIC DNA]</scope>
    <source>
        <strain evidence="1 2">An867</strain>
    </source>
</reference>
<evidence type="ECO:0000313" key="1">
    <source>
        <dbReference type="EMBL" id="MCF2652412.1"/>
    </source>
</evidence>
<sequence>MAKNDNAHAVRLVSSLVQTVGPEKAREFEETYPLSKSASIEKKFKWAQNVCDYLEQNFDPETVAIIRKACRCSDGKSNAAKLRKYLEQTDTIEDFVNAFNRHETFASLEYISDHKILFCYPECYCSCVKRVPQTLSETWCACTVGNAEETFRAVFHDGVRVTLRESIKTGADRCTLEVEW</sequence>
<comment type="caution">
    <text evidence="1">The sequence shown here is derived from an EMBL/GenBank/DDBJ whole genome shotgun (WGS) entry which is preliminary data.</text>
</comment>
<protein>
    <recommendedName>
        <fullName evidence="3">L-2-amino-thiazoline-4-carboxylic acid hydrolase</fullName>
    </recommendedName>
</protein>
<dbReference type="RefSeq" id="WP_235323468.1">
    <property type="nucleotide sequence ID" value="NZ_JAFBIT010000002.1"/>
</dbReference>
<dbReference type="Pfam" id="PF19641">
    <property type="entry name" value="DUF6144"/>
    <property type="match status" value="1"/>
</dbReference>